<protein>
    <recommendedName>
        <fullName evidence="3">MazG nucleotide pyrophosphohydrolase domain protein</fullName>
    </recommendedName>
</protein>
<dbReference type="GeneID" id="62763648"/>
<accession>A0ABM6TXR2</accession>
<proteinExistence type="predicted"/>
<gene>
    <name evidence="1" type="ORF">C4N19_08920</name>
</gene>
<evidence type="ECO:0000313" key="1">
    <source>
        <dbReference type="EMBL" id="AVQ19209.1"/>
    </source>
</evidence>
<dbReference type="Proteomes" id="UP000240258">
    <property type="component" value="Chromosome"/>
</dbReference>
<dbReference type="EMBL" id="CP028102">
    <property type="protein sequence ID" value="AVQ19209.1"/>
    <property type="molecule type" value="Genomic_DNA"/>
</dbReference>
<name>A0ABM6TXR2_FUSMR</name>
<keyword evidence="2" id="KW-1185">Reference proteome</keyword>
<dbReference type="RefSeq" id="WP_005885675.1">
    <property type="nucleotide sequence ID" value="NZ_CP028102.1"/>
</dbReference>
<organism evidence="1 2">
    <name type="scientific">Fusobacterium mortiferum ATCC 9817</name>
    <dbReference type="NCBI Taxonomy" id="469616"/>
    <lineage>
        <taxon>Bacteria</taxon>
        <taxon>Fusobacteriati</taxon>
        <taxon>Fusobacteriota</taxon>
        <taxon>Fusobacteriia</taxon>
        <taxon>Fusobacteriales</taxon>
        <taxon>Fusobacteriaceae</taxon>
        <taxon>Fusobacterium</taxon>
    </lineage>
</organism>
<evidence type="ECO:0008006" key="3">
    <source>
        <dbReference type="Google" id="ProtNLM"/>
    </source>
</evidence>
<sequence>MLSEQSRGVIEFIDECRAQGMIKDELYLKEEEMWRTLSDLEVVMKRSPEDRALYWKLETLISEAIVLVKDTYFEYGENFESTQMNKLIAKVNKEAM</sequence>
<reference evidence="2" key="1">
    <citation type="journal article" date="2018" name="MSphere">
        <title>Fusobacterium Genomics Using MinION and Illumina Sequencing Enables Genome Completion and Correction.</title>
        <authorList>
            <person name="Todd S.M."/>
            <person name="Settlage R.E."/>
            <person name="Lahmers K.K."/>
            <person name="Slade D.J."/>
        </authorList>
    </citation>
    <scope>NUCLEOTIDE SEQUENCE [LARGE SCALE GENOMIC DNA]</scope>
    <source>
        <strain evidence="2">ATCC 9817</strain>
    </source>
</reference>
<evidence type="ECO:0000313" key="2">
    <source>
        <dbReference type="Proteomes" id="UP000240258"/>
    </source>
</evidence>